<dbReference type="Proteomes" id="UP001608902">
    <property type="component" value="Unassembled WGS sequence"/>
</dbReference>
<dbReference type="InterPro" id="IPR046345">
    <property type="entry name" value="TraB_PrgY-like"/>
</dbReference>
<evidence type="ECO:0000313" key="2">
    <source>
        <dbReference type="EMBL" id="MFH4974128.1"/>
    </source>
</evidence>
<dbReference type="CDD" id="cd14726">
    <property type="entry name" value="TraB_PrgY-like"/>
    <property type="match status" value="1"/>
</dbReference>
<accession>A0ABD6EBH2</accession>
<feature type="compositionally biased region" description="Polar residues" evidence="1">
    <location>
        <begin position="22"/>
        <end position="33"/>
    </location>
</feature>
<comment type="caution">
    <text evidence="2">The sequence shown here is derived from an EMBL/GenBank/DDBJ whole genome shotgun (WGS) entry which is preliminary data.</text>
</comment>
<evidence type="ECO:0008006" key="4">
    <source>
        <dbReference type="Google" id="ProtNLM"/>
    </source>
</evidence>
<dbReference type="Pfam" id="PF01963">
    <property type="entry name" value="TraB_PrgY_gumN"/>
    <property type="match status" value="1"/>
</dbReference>
<gene>
    <name evidence="2" type="ORF">AB6A40_000837</name>
</gene>
<dbReference type="InterPro" id="IPR002816">
    <property type="entry name" value="TraB/PrgY/GumN_fam"/>
</dbReference>
<proteinExistence type="predicted"/>
<feature type="region of interest" description="Disordered" evidence="1">
    <location>
        <begin position="81"/>
        <end position="110"/>
    </location>
</feature>
<feature type="region of interest" description="Disordered" evidence="1">
    <location>
        <begin position="1"/>
        <end position="46"/>
    </location>
</feature>
<organism evidence="2 3">
    <name type="scientific">Gnathostoma spinigerum</name>
    <dbReference type="NCBI Taxonomy" id="75299"/>
    <lineage>
        <taxon>Eukaryota</taxon>
        <taxon>Metazoa</taxon>
        <taxon>Ecdysozoa</taxon>
        <taxon>Nematoda</taxon>
        <taxon>Chromadorea</taxon>
        <taxon>Rhabditida</taxon>
        <taxon>Spirurina</taxon>
        <taxon>Gnathostomatomorpha</taxon>
        <taxon>Gnathostomatoidea</taxon>
        <taxon>Gnathostomatidae</taxon>
        <taxon>Gnathostoma</taxon>
    </lineage>
</organism>
<dbReference type="PANTHER" id="PTHR21530:SF7">
    <property type="entry name" value="TRAB DOMAIN-CONTAINING PROTEIN"/>
    <property type="match status" value="1"/>
</dbReference>
<dbReference type="PANTHER" id="PTHR21530">
    <property type="entry name" value="PHEROMONE SHUTDOWN PROTEIN"/>
    <property type="match status" value="1"/>
</dbReference>
<name>A0ABD6EBH2_9BILA</name>
<evidence type="ECO:0000313" key="3">
    <source>
        <dbReference type="Proteomes" id="UP001608902"/>
    </source>
</evidence>
<feature type="compositionally biased region" description="Basic and acidic residues" evidence="1">
    <location>
        <begin position="84"/>
        <end position="101"/>
    </location>
</feature>
<protein>
    <recommendedName>
        <fullName evidence="4">TraB domain-containing protein</fullName>
    </recommendedName>
</protein>
<dbReference type="EMBL" id="JBGFUD010000263">
    <property type="protein sequence ID" value="MFH4974128.1"/>
    <property type="molecule type" value="Genomic_DNA"/>
</dbReference>
<sequence length="474" mass="52868">MATSQEDEVQNGGFHQPKISLENVSSDLSMSTNEKVEVPTCEDTSFTDEELRRMKLLNRPNSGGVLSDVVGRSDVSIVDSASNMEDRISHPSDADSEESHESSLLSDVASAENGDQGLCTHCGHHGLTPHEPLYNGYVFGRNRPSSVQLNSETVTVLHYPFEATVIPPGENKAEYQAVLADSKVYLIGTAHFSPESQQDVLNTIRETQPDIVMVELCPARISMLSMDEESLLRDAKSLDFERIMSIIKQCGAVQGILHVVLLSMSAHITRQLGMAPGGEFRAAYKGSMHVPGCRFKLGDRPIQVTMQRALGSLNFFQKLRLIYHMLMSHRTPITQEEVESCKNSDMLEELMKELAGEFPLFSKIIVEERDQYMTKVLHTLLVRSTYEKRVKWRKTSQEWQPVSVVAVVGFGHVSGIVSNWKRTIEIDELLTIPEPSRAAKVLRWTVRFALVGIVGYGAYRLGSAVFNRIKPSSK</sequence>
<reference evidence="2 3" key="1">
    <citation type="submission" date="2024-08" db="EMBL/GenBank/DDBJ databases">
        <title>Gnathostoma spinigerum genome.</title>
        <authorList>
            <person name="Gonzalez-Bertolin B."/>
            <person name="Monzon S."/>
            <person name="Zaballos A."/>
            <person name="Jimenez P."/>
            <person name="Dekumyoy P."/>
            <person name="Varona S."/>
            <person name="Cuesta I."/>
            <person name="Sumanam S."/>
            <person name="Adisakwattana P."/>
            <person name="Gasser R.B."/>
            <person name="Hernandez-Gonzalez A."/>
            <person name="Young N.D."/>
            <person name="Perteguer M.J."/>
        </authorList>
    </citation>
    <scope>NUCLEOTIDE SEQUENCE [LARGE SCALE GENOMIC DNA]</scope>
    <source>
        <strain evidence="2">AL3</strain>
        <tissue evidence="2">Liver</tissue>
    </source>
</reference>
<dbReference type="AlphaFoldDB" id="A0ABD6EBH2"/>
<evidence type="ECO:0000256" key="1">
    <source>
        <dbReference type="SAM" id="MobiDB-lite"/>
    </source>
</evidence>
<keyword evidence="3" id="KW-1185">Reference proteome</keyword>